<feature type="coiled-coil region" evidence="1">
    <location>
        <begin position="167"/>
        <end position="201"/>
    </location>
</feature>
<dbReference type="InterPro" id="IPR038919">
    <property type="entry name" value="STB2/STB2"/>
</dbReference>
<sequence>MQDFKAQYAVPPLHTTSSFSKLVSKAPDTWDRRWPRHMSWTAMVDVLAAAVPSDMTDSDNIATRTNADCALAFENTLAMEGRGAGQRLEALKTRETAWVEEKVRQIEAYDEQASRDQTYADLVYHQKYDEYNALHNASDDLLTEERANLTEAIKDVETLGAKLEYELSALESKVEDVENGVAEFERQVTQIEMRAGELDSEKEATVTWTGWILRKVGMV</sequence>
<evidence type="ECO:0000256" key="1">
    <source>
        <dbReference type="SAM" id="Coils"/>
    </source>
</evidence>
<evidence type="ECO:0000313" key="2">
    <source>
        <dbReference type="EMBL" id="KAL2056652.1"/>
    </source>
</evidence>
<evidence type="ECO:0000313" key="3">
    <source>
        <dbReference type="Proteomes" id="UP001590951"/>
    </source>
</evidence>
<keyword evidence="3" id="KW-1185">Reference proteome</keyword>
<dbReference type="PANTHER" id="PTHR31011">
    <property type="entry name" value="PROTEIN STB2-RELATED"/>
    <property type="match status" value="1"/>
</dbReference>
<dbReference type="PANTHER" id="PTHR31011:SF2">
    <property type="entry name" value="PROTEIN STB2-RELATED"/>
    <property type="match status" value="1"/>
</dbReference>
<comment type="caution">
    <text evidence="2">The sequence shown here is derived from an EMBL/GenBank/DDBJ whole genome shotgun (WGS) entry which is preliminary data.</text>
</comment>
<accession>A0ABR4BFN8</accession>
<dbReference type="Proteomes" id="UP001590951">
    <property type="component" value="Unassembled WGS sequence"/>
</dbReference>
<organism evidence="2 3">
    <name type="scientific">Lepraria finkii</name>
    <dbReference type="NCBI Taxonomy" id="1340010"/>
    <lineage>
        <taxon>Eukaryota</taxon>
        <taxon>Fungi</taxon>
        <taxon>Dikarya</taxon>
        <taxon>Ascomycota</taxon>
        <taxon>Pezizomycotina</taxon>
        <taxon>Lecanoromycetes</taxon>
        <taxon>OSLEUM clade</taxon>
        <taxon>Lecanoromycetidae</taxon>
        <taxon>Lecanorales</taxon>
        <taxon>Lecanorineae</taxon>
        <taxon>Stereocaulaceae</taxon>
        <taxon>Lepraria</taxon>
    </lineage>
</organism>
<protein>
    <submittedName>
        <fullName evidence="2">Uncharacterized protein</fullName>
    </submittedName>
</protein>
<dbReference type="EMBL" id="JBHFEH010000007">
    <property type="protein sequence ID" value="KAL2056652.1"/>
    <property type="molecule type" value="Genomic_DNA"/>
</dbReference>
<name>A0ABR4BFN8_9LECA</name>
<gene>
    <name evidence="2" type="ORF">ABVK25_003046</name>
</gene>
<proteinExistence type="predicted"/>
<keyword evidence="1" id="KW-0175">Coiled coil</keyword>
<reference evidence="2 3" key="1">
    <citation type="submission" date="2024-09" db="EMBL/GenBank/DDBJ databases">
        <title>Rethinking Asexuality: The Enigmatic Case of Functional Sexual Genes in Lepraria (Stereocaulaceae).</title>
        <authorList>
            <person name="Doellman M."/>
            <person name="Sun Y."/>
            <person name="Barcenas-Pena A."/>
            <person name="Lumbsch H.T."/>
            <person name="Grewe F."/>
        </authorList>
    </citation>
    <scope>NUCLEOTIDE SEQUENCE [LARGE SCALE GENOMIC DNA]</scope>
    <source>
        <strain evidence="2 3">Grewe 0041</strain>
    </source>
</reference>